<dbReference type="RefSeq" id="WP_007059652.1">
    <property type="nucleotide sequence ID" value="NZ_ACVI01000008.1"/>
</dbReference>
<dbReference type="SUPFAM" id="SSF50630">
    <property type="entry name" value="Acid proteases"/>
    <property type="match status" value="1"/>
</dbReference>
<evidence type="ECO:0000313" key="2">
    <source>
        <dbReference type="Proteomes" id="UP000004198"/>
    </source>
</evidence>
<dbReference type="InterPro" id="IPR021109">
    <property type="entry name" value="Peptidase_aspartic_dom_sf"/>
</dbReference>
<dbReference type="eggNOG" id="COG3577">
    <property type="taxonomic scope" value="Bacteria"/>
</dbReference>
<sequence>MNIEFRDGLLFTSVEILYKGNSKQIDNIVIDTGAAESIISPDIVDDIGIYAELGDRIISFYGVGGSLHNSFIKVINNIKIGSHSIKNLEIDFGIIDTKGEINGLLGLDILMRAGANIDLKNLVLELSDE</sequence>
<dbReference type="EMBL" id="ACVI01000008">
    <property type="protein sequence ID" value="EET88780.1"/>
    <property type="molecule type" value="Genomic_DNA"/>
</dbReference>
<name>C6PPQ0_9CLOT</name>
<accession>C6PPQ0</accession>
<organism evidence="1 2">
    <name type="scientific">Clostridium carboxidivorans P7</name>
    <dbReference type="NCBI Taxonomy" id="536227"/>
    <lineage>
        <taxon>Bacteria</taxon>
        <taxon>Bacillati</taxon>
        <taxon>Bacillota</taxon>
        <taxon>Clostridia</taxon>
        <taxon>Eubacteriales</taxon>
        <taxon>Clostridiaceae</taxon>
        <taxon>Clostridium</taxon>
    </lineage>
</organism>
<evidence type="ECO:0008006" key="3">
    <source>
        <dbReference type="Google" id="ProtNLM"/>
    </source>
</evidence>
<protein>
    <recommendedName>
        <fullName evidence="3">Peptidase A2 domain-containing protein</fullName>
    </recommendedName>
</protein>
<comment type="caution">
    <text evidence="1">The sequence shown here is derived from an EMBL/GenBank/DDBJ whole genome shotgun (WGS) entry which is preliminary data.</text>
</comment>
<proteinExistence type="predicted"/>
<dbReference type="Pfam" id="PF13650">
    <property type="entry name" value="Asp_protease_2"/>
    <property type="match status" value="1"/>
</dbReference>
<dbReference type="AlphaFoldDB" id="C6PPQ0"/>
<gene>
    <name evidence="1" type="ORF">CcarbDRAFT_0767</name>
</gene>
<reference evidence="1 2" key="1">
    <citation type="submission" date="2009-06" db="EMBL/GenBank/DDBJ databases">
        <title>The draft genome of Clostridium carboxidivorans P7.</title>
        <authorList>
            <consortium name="US DOE Joint Genome Institute (JGI-PGF)"/>
            <person name="Lucas S."/>
            <person name="Copeland A."/>
            <person name="Lapidus A."/>
            <person name="Glavina del Rio T."/>
            <person name="Tice H."/>
            <person name="Bruce D."/>
            <person name="Goodwin L."/>
            <person name="Pitluck S."/>
            <person name="Larimer F."/>
            <person name="Land M.L."/>
            <person name="Hauser L."/>
            <person name="Hemme C.L."/>
        </authorList>
    </citation>
    <scope>NUCLEOTIDE SEQUENCE [LARGE SCALE GENOMIC DNA]</scope>
    <source>
        <strain evidence="1 2">P7</strain>
    </source>
</reference>
<dbReference type="Gene3D" id="2.40.70.10">
    <property type="entry name" value="Acid Proteases"/>
    <property type="match status" value="1"/>
</dbReference>
<dbReference type="STRING" id="536227.Ccar_05685"/>
<evidence type="ECO:0000313" key="1">
    <source>
        <dbReference type="EMBL" id="EET88780.1"/>
    </source>
</evidence>
<dbReference type="KEGG" id="cck:Ccar_05685"/>
<dbReference type="PATRIC" id="fig|536227.13.peg.1202"/>
<keyword evidence="2" id="KW-1185">Reference proteome</keyword>
<dbReference type="OrthoDB" id="463626at2"/>
<dbReference type="Proteomes" id="UP000004198">
    <property type="component" value="Unassembled WGS sequence"/>
</dbReference>